<evidence type="ECO:0000313" key="2">
    <source>
        <dbReference type="EMBL" id="QWQ32519.1"/>
    </source>
</evidence>
<proteinExistence type="predicted"/>
<gene>
    <name evidence="2" type="ORF">KOY48_01520</name>
</gene>
<dbReference type="KEGG" id="mnd:KOY48_01520"/>
<dbReference type="Proteomes" id="UP000679129">
    <property type="component" value="Chromosome"/>
</dbReference>
<dbReference type="SUPFAM" id="SSF63411">
    <property type="entry name" value="LuxS/MPP-like metallohydrolase"/>
    <property type="match status" value="1"/>
</dbReference>
<evidence type="ECO:0000259" key="1">
    <source>
        <dbReference type="Pfam" id="PF05193"/>
    </source>
</evidence>
<sequence>MTFGWSMMIPRELSDEEVTAMNALNHILTGTMSSRIFGAARKKGLAYGIFSDTSIGFYHSALGFRRTSKC</sequence>
<name>A0A8F1SBY7_9BACT</name>
<feature type="domain" description="Peptidase M16 C-terminal" evidence="1">
    <location>
        <begin position="14"/>
        <end position="55"/>
    </location>
</feature>
<protein>
    <submittedName>
        <fullName evidence="2">Insulinase family protein</fullName>
    </submittedName>
</protein>
<accession>A0A8F1SBY7</accession>
<dbReference type="EMBL" id="CP076460">
    <property type="protein sequence ID" value="QWQ32519.1"/>
    <property type="molecule type" value="Genomic_DNA"/>
</dbReference>
<dbReference type="InterPro" id="IPR007863">
    <property type="entry name" value="Peptidase_M16_C"/>
</dbReference>
<dbReference type="InterPro" id="IPR011249">
    <property type="entry name" value="Metalloenz_LuxS/M16"/>
</dbReference>
<dbReference type="AlphaFoldDB" id="A0A8F1SBY7"/>
<keyword evidence="3" id="KW-1185">Reference proteome</keyword>
<evidence type="ECO:0000313" key="3">
    <source>
        <dbReference type="Proteomes" id="UP000679129"/>
    </source>
</evidence>
<organism evidence="2 3">
    <name type="scientific">Candidatus Minimicrobia naudis</name>
    <dbReference type="NCBI Taxonomy" id="2841263"/>
    <lineage>
        <taxon>Bacteria</taxon>
        <taxon>Candidatus Saccharimonadota</taxon>
        <taxon>Candidatus Saccharimonadota incertae sedis</taxon>
        <taxon>Candidatus Minimicrobia</taxon>
    </lineage>
</organism>
<dbReference type="Pfam" id="PF05193">
    <property type="entry name" value="Peptidase_M16_C"/>
    <property type="match status" value="1"/>
</dbReference>
<dbReference type="Gene3D" id="3.30.830.10">
    <property type="entry name" value="Metalloenzyme, LuxS/M16 peptidase-like"/>
    <property type="match status" value="1"/>
</dbReference>
<dbReference type="GO" id="GO:0046872">
    <property type="term" value="F:metal ion binding"/>
    <property type="evidence" value="ECO:0007669"/>
    <property type="project" value="InterPro"/>
</dbReference>
<reference evidence="2" key="1">
    <citation type="submission" date="2021-06" db="EMBL/GenBank/DDBJ databases">
        <title>An adapted protocol for Saccharibacteria cultivation: two new species join this phylum of Candidate Phyla Radiations.</title>
        <authorList>
            <person name="Ibrahim A."/>
            <person name="Maatouk M."/>
            <person name="Zgheib R."/>
            <person name="Haddad G."/>
            <person name="Bou Khalil J."/>
            <person name="Raoult D."/>
            <person name="Bittar F."/>
        </authorList>
    </citation>
    <scope>NUCLEOTIDE SEQUENCE</scope>
    <source>
        <strain evidence="2">IHU1</strain>
    </source>
</reference>